<feature type="region of interest" description="Disordered" evidence="1">
    <location>
        <begin position="69"/>
        <end position="101"/>
    </location>
</feature>
<gene>
    <name evidence="2" type="ORF">AMTR_s00147p00021450</name>
</gene>
<name>W1P9I3_AMBTC</name>
<feature type="compositionally biased region" description="Basic and acidic residues" evidence="1">
    <location>
        <begin position="74"/>
        <end position="88"/>
    </location>
</feature>
<dbReference type="AlphaFoldDB" id="W1P9I3"/>
<keyword evidence="3" id="KW-1185">Reference proteome</keyword>
<protein>
    <submittedName>
        <fullName evidence="2">Uncharacterized protein</fullName>
    </submittedName>
</protein>
<evidence type="ECO:0000313" key="2">
    <source>
        <dbReference type="EMBL" id="ERN04339.1"/>
    </source>
</evidence>
<accession>W1P9I3</accession>
<evidence type="ECO:0000256" key="1">
    <source>
        <dbReference type="SAM" id="MobiDB-lite"/>
    </source>
</evidence>
<dbReference type="EMBL" id="KI394278">
    <property type="protein sequence ID" value="ERN04339.1"/>
    <property type="molecule type" value="Genomic_DNA"/>
</dbReference>
<dbReference type="HOGENOM" id="CLU_2295516_0_0_1"/>
<reference evidence="3" key="1">
    <citation type="journal article" date="2013" name="Science">
        <title>The Amborella genome and the evolution of flowering plants.</title>
        <authorList>
            <consortium name="Amborella Genome Project"/>
        </authorList>
    </citation>
    <scope>NUCLEOTIDE SEQUENCE [LARGE SCALE GENOMIC DNA]</scope>
</reference>
<dbReference type="Gramene" id="ERN04339">
    <property type="protein sequence ID" value="ERN04339"/>
    <property type="gene ID" value="AMTR_s00147p00021450"/>
</dbReference>
<organism evidence="2 3">
    <name type="scientific">Amborella trichopoda</name>
    <dbReference type="NCBI Taxonomy" id="13333"/>
    <lineage>
        <taxon>Eukaryota</taxon>
        <taxon>Viridiplantae</taxon>
        <taxon>Streptophyta</taxon>
        <taxon>Embryophyta</taxon>
        <taxon>Tracheophyta</taxon>
        <taxon>Spermatophyta</taxon>
        <taxon>Magnoliopsida</taxon>
        <taxon>Amborellales</taxon>
        <taxon>Amborellaceae</taxon>
        <taxon>Amborella</taxon>
    </lineage>
</organism>
<proteinExistence type="predicted"/>
<dbReference type="Proteomes" id="UP000017836">
    <property type="component" value="Unassembled WGS sequence"/>
</dbReference>
<evidence type="ECO:0000313" key="3">
    <source>
        <dbReference type="Proteomes" id="UP000017836"/>
    </source>
</evidence>
<sequence>MRKSSLIILIRNKERASSIILLQVILAGDENRMVERNQIHQMVYAMDIQVETDSMEEIIDVIEAVKSPVSTRMKKNDRGGNKKNKGEAQELQSKKIKVAHV</sequence>